<dbReference type="GO" id="GO:0016740">
    <property type="term" value="F:transferase activity"/>
    <property type="evidence" value="ECO:0007669"/>
    <property type="project" value="UniProtKB-KW"/>
</dbReference>
<dbReference type="InterPro" id="IPR047324">
    <property type="entry name" value="LbH_gamma_CA-like"/>
</dbReference>
<dbReference type="CDD" id="cd04645">
    <property type="entry name" value="LbH_gamma_CA_like"/>
    <property type="match status" value="1"/>
</dbReference>
<dbReference type="InterPro" id="IPR001451">
    <property type="entry name" value="Hexapep"/>
</dbReference>
<gene>
    <name evidence="1" type="ORF">KL86APRO_11137</name>
</gene>
<sequence length="177" mass="19130">MKPIVLPYRGVRPEIHPSAFVAPGASVMGDVVIGEDSNIWFGCVLRGDVDMIRIGKRSNIQDGTVVHLSHDAPTIVGDDVTVGHGAILHGCTLEDRSFVGMGSTLLDRSVVESGGMLGAGSLLTQGKRVPSGELWGGSPARFLRKLRPEEIENFVPHAWHYVELSREYKDTEAEAAE</sequence>
<organism evidence="1">
    <name type="scientific">uncultured Alphaproteobacteria bacterium</name>
    <dbReference type="NCBI Taxonomy" id="91750"/>
    <lineage>
        <taxon>Bacteria</taxon>
        <taxon>Pseudomonadati</taxon>
        <taxon>Pseudomonadota</taxon>
        <taxon>Alphaproteobacteria</taxon>
        <taxon>environmental samples</taxon>
    </lineage>
</organism>
<dbReference type="Pfam" id="PF00132">
    <property type="entry name" value="Hexapep"/>
    <property type="match status" value="1"/>
</dbReference>
<evidence type="ECO:0000313" key="1">
    <source>
        <dbReference type="EMBL" id="SBV99288.1"/>
    </source>
</evidence>
<keyword evidence="1" id="KW-0808">Transferase</keyword>
<dbReference type="Gene3D" id="2.160.10.10">
    <property type="entry name" value="Hexapeptide repeat proteins"/>
    <property type="match status" value="1"/>
</dbReference>
<dbReference type="SUPFAM" id="SSF51161">
    <property type="entry name" value="Trimeric LpxA-like enzymes"/>
    <property type="match status" value="1"/>
</dbReference>
<dbReference type="AlphaFoldDB" id="A0A212JIM8"/>
<protein>
    <submittedName>
        <fullName evidence="1">Carbonic anhydrase/acetyltransferase</fullName>
    </submittedName>
</protein>
<dbReference type="PANTHER" id="PTHR13061:SF29">
    <property type="entry name" value="GAMMA CARBONIC ANHYDRASE-LIKE 1, MITOCHONDRIAL-RELATED"/>
    <property type="match status" value="1"/>
</dbReference>
<reference evidence="1" key="1">
    <citation type="submission" date="2016-04" db="EMBL/GenBank/DDBJ databases">
        <authorList>
            <person name="Evans L.H."/>
            <person name="Alamgir A."/>
            <person name="Owens N."/>
            <person name="Weber N.D."/>
            <person name="Virtaneva K."/>
            <person name="Barbian K."/>
            <person name="Babar A."/>
            <person name="Rosenke K."/>
        </authorList>
    </citation>
    <scope>NUCLEOTIDE SEQUENCE</scope>
    <source>
        <strain evidence="1">86</strain>
    </source>
</reference>
<dbReference type="InterPro" id="IPR050484">
    <property type="entry name" value="Transf_Hexapept/Carb_Anhydrase"/>
</dbReference>
<dbReference type="InterPro" id="IPR011004">
    <property type="entry name" value="Trimer_LpxA-like_sf"/>
</dbReference>
<dbReference type="PANTHER" id="PTHR13061">
    <property type="entry name" value="DYNACTIN SUBUNIT P25"/>
    <property type="match status" value="1"/>
</dbReference>
<dbReference type="EMBL" id="FLUO01000001">
    <property type="protein sequence ID" value="SBV99288.1"/>
    <property type="molecule type" value="Genomic_DNA"/>
</dbReference>
<name>A0A212JIM8_9PROT</name>
<proteinExistence type="predicted"/>
<accession>A0A212JIM8</accession>